<dbReference type="InterPro" id="IPR052155">
    <property type="entry name" value="Biofilm_reg_signaling"/>
</dbReference>
<dbReference type="CDD" id="cd01948">
    <property type="entry name" value="EAL"/>
    <property type="match status" value="1"/>
</dbReference>
<dbReference type="EMBL" id="BMYD01000001">
    <property type="protein sequence ID" value="GHA72450.1"/>
    <property type="molecule type" value="Genomic_DNA"/>
</dbReference>
<feature type="transmembrane region" description="Helical" evidence="1">
    <location>
        <begin position="309"/>
        <end position="326"/>
    </location>
</feature>
<dbReference type="Proteomes" id="UP000646426">
    <property type="component" value="Unassembled WGS sequence"/>
</dbReference>
<dbReference type="SUPFAM" id="SSF55073">
    <property type="entry name" value="Nucleotide cyclase"/>
    <property type="match status" value="1"/>
</dbReference>
<feature type="domain" description="EAL" evidence="2">
    <location>
        <begin position="764"/>
        <end position="1018"/>
    </location>
</feature>
<dbReference type="InterPro" id="IPR035919">
    <property type="entry name" value="EAL_sf"/>
</dbReference>
<keyword evidence="5" id="KW-1185">Reference proteome</keyword>
<dbReference type="PANTHER" id="PTHR44757:SF2">
    <property type="entry name" value="BIOFILM ARCHITECTURE MAINTENANCE PROTEIN MBAA"/>
    <property type="match status" value="1"/>
</dbReference>
<reference evidence="4" key="1">
    <citation type="journal article" date="2014" name="Int. J. Syst. Evol. Microbiol.">
        <title>Complete genome sequence of Corynebacterium casei LMG S-19264T (=DSM 44701T), isolated from a smear-ripened cheese.</title>
        <authorList>
            <consortium name="US DOE Joint Genome Institute (JGI-PGF)"/>
            <person name="Walter F."/>
            <person name="Albersmeier A."/>
            <person name="Kalinowski J."/>
            <person name="Ruckert C."/>
        </authorList>
    </citation>
    <scope>NUCLEOTIDE SEQUENCE</scope>
    <source>
        <strain evidence="4">KCTC 23077</strain>
    </source>
</reference>
<protein>
    <recommendedName>
        <fullName evidence="6">EAL domain-containing protein</fullName>
    </recommendedName>
</protein>
<dbReference type="InterPro" id="IPR043128">
    <property type="entry name" value="Rev_trsase/Diguanyl_cyclase"/>
</dbReference>
<feature type="transmembrane region" description="Helical" evidence="1">
    <location>
        <begin position="241"/>
        <end position="261"/>
    </location>
</feature>
<name>A0A918W7D5_9GAMM</name>
<evidence type="ECO:0008006" key="6">
    <source>
        <dbReference type="Google" id="ProtNLM"/>
    </source>
</evidence>
<dbReference type="Gene3D" id="3.20.20.450">
    <property type="entry name" value="EAL domain"/>
    <property type="match status" value="1"/>
</dbReference>
<keyword evidence="1" id="KW-0812">Transmembrane</keyword>
<accession>A0A918W7D5</accession>
<evidence type="ECO:0000259" key="3">
    <source>
        <dbReference type="PROSITE" id="PS50887"/>
    </source>
</evidence>
<dbReference type="Pfam" id="PF00563">
    <property type="entry name" value="EAL"/>
    <property type="match status" value="1"/>
</dbReference>
<feature type="transmembrane region" description="Helical" evidence="1">
    <location>
        <begin position="29"/>
        <end position="51"/>
    </location>
</feature>
<feature type="transmembrane region" description="Helical" evidence="1">
    <location>
        <begin position="86"/>
        <end position="106"/>
    </location>
</feature>
<feature type="transmembrane region" description="Helical" evidence="1">
    <location>
        <begin position="142"/>
        <end position="158"/>
    </location>
</feature>
<comment type="caution">
    <text evidence="4">The sequence shown here is derived from an EMBL/GenBank/DDBJ whole genome shotgun (WGS) entry which is preliminary data.</text>
</comment>
<feature type="transmembrane region" description="Helical" evidence="1">
    <location>
        <begin position="57"/>
        <end position="74"/>
    </location>
</feature>
<evidence type="ECO:0000259" key="2">
    <source>
        <dbReference type="PROSITE" id="PS50883"/>
    </source>
</evidence>
<dbReference type="InterPro" id="IPR000160">
    <property type="entry name" value="GGDEF_dom"/>
</dbReference>
<feature type="transmembrane region" description="Helical" evidence="1">
    <location>
        <begin position="112"/>
        <end position="130"/>
    </location>
</feature>
<feature type="domain" description="GGDEF" evidence="3">
    <location>
        <begin position="620"/>
        <end position="755"/>
    </location>
</feature>
<dbReference type="AlphaFoldDB" id="A0A918W7D5"/>
<keyword evidence="1" id="KW-0472">Membrane</keyword>
<organism evidence="4 5">
    <name type="scientific">Cognatilysobacter bugurensis</name>
    <dbReference type="NCBI Taxonomy" id="543356"/>
    <lineage>
        <taxon>Bacteria</taxon>
        <taxon>Pseudomonadati</taxon>
        <taxon>Pseudomonadota</taxon>
        <taxon>Gammaproteobacteria</taxon>
        <taxon>Lysobacterales</taxon>
        <taxon>Lysobacteraceae</taxon>
        <taxon>Cognatilysobacter</taxon>
    </lineage>
</organism>
<dbReference type="InterPro" id="IPR001633">
    <property type="entry name" value="EAL_dom"/>
</dbReference>
<dbReference type="NCBIfam" id="TIGR00254">
    <property type="entry name" value="GGDEF"/>
    <property type="match status" value="1"/>
</dbReference>
<evidence type="ECO:0000256" key="1">
    <source>
        <dbReference type="SAM" id="Phobius"/>
    </source>
</evidence>
<dbReference type="Pfam" id="PF00990">
    <property type="entry name" value="GGDEF"/>
    <property type="match status" value="1"/>
</dbReference>
<dbReference type="PANTHER" id="PTHR44757">
    <property type="entry name" value="DIGUANYLATE CYCLASE DGCP"/>
    <property type="match status" value="1"/>
</dbReference>
<keyword evidence="1" id="KW-1133">Transmembrane helix</keyword>
<feature type="transmembrane region" description="Helical" evidence="1">
    <location>
        <begin position="173"/>
        <end position="192"/>
    </location>
</feature>
<dbReference type="Gene3D" id="3.30.70.270">
    <property type="match status" value="1"/>
</dbReference>
<dbReference type="PROSITE" id="PS50883">
    <property type="entry name" value="EAL"/>
    <property type="match status" value="1"/>
</dbReference>
<evidence type="ECO:0000313" key="4">
    <source>
        <dbReference type="EMBL" id="GHA72450.1"/>
    </source>
</evidence>
<proteinExistence type="predicted"/>
<reference evidence="4" key="2">
    <citation type="submission" date="2020-09" db="EMBL/GenBank/DDBJ databases">
        <authorList>
            <person name="Sun Q."/>
            <person name="Kim S."/>
        </authorList>
    </citation>
    <scope>NUCLEOTIDE SEQUENCE</scope>
    <source>
        <strain evidence="4">KCTC 23077</strain>
    </source>
</reference>
<dbReference type="SMART" id="SM00267">
    <property type="entry name" value="GGDEF"/>
    <property type="match status" value="1"/>
</dbReference>
<feature type="transmembrane region" description="Helical" evidence="1">
    <location>
        <begin position="273"/>
        <end position="297"/>
    </location>
</feature>
<evidence type="ECO:0000313" key="5">
    <source>
        <dbReference type="Proteomes" id="UP000646426"/>
    </source>
</evidence>
<dbReference type="SUPFAM" id="SSF141868">
    <property type="entry name" value="EAL domain-like"/>
    <property type="match status" value="1"/>
</dbReference>
<dbReference type="SMART" id="SM00052">
    <property type="entry name" value="EAL"/>
    <property type="match status" value="1"/>
</dbReference>
<feature type="transmembrane region" description="Helical" evidence="1">
    <location>
        <begin position="199"/>
        <end position="221"/>
    </location>
</feature>
<dbReference type="CDD" id="cd01949">
    <property type="entry name" value="GGDEF"/>
    <property type="match status" value="1"/>
</dbReference>
<dbReference type="RefSeq" id="WP_189453208.1">
    <property type="nucleotide sequence ID" value="NZ_BMYD01000001.1"/>
</dbReference>
<dbReference type="InterPro" id="IPR029787">
    <property type="entry name" value="Nucleotide_cyclase"/>
</dbReference>
<gene>
    <name evidence="4" type="ORF">GCM10007067_06180</name>
</gene>
<sequence>MVATADPRFVLANGAASTEDRAREAWDRAAAYAAGTVAVSLLVMFVSAAIAQSRPGVGDDLLLVLAATLVLAGLRLRGRPAGDFALRVACALGFVTGAAAALAALAQNATAPTTWVATSCVVAAGALWQLRRPAAWRLSDTFLCLGAAVALTSLVAWGDPGNGLAHLGTEYPAARPVTAWVALAIGAALWASHHRFRRFGWLLLATAAVPIGLTFLGKLGVPTPSTWLWSHGLLPQADAPVVGNYSDIVLTAGLVAVALRLRDPRRDQGRATALSRGLGVAIASVSGMTVVGLLATIDSAAPEVARANFSLSASVMLFMLGAALAVERGGGLRDSLLDASPLVATLTLGGLFWWGTMSDRDVFERRSAAAELVQIEALLHQDLKHRAASVGRLSYLVDALAGETAAPRFARQARDLAGQTEDVAFVRAYTRDGTSLEWGAAPARAPIIIQGRPGVPQIEAAPGGWWITVPGETGTAAFVDLVRLVEHRLASHDGAPMRMGADGATTPSPLPRARAVASRTFDFDGHPVTVDVLPDPSLRGFVLSRTAVVGSLSAGLLVSFVLFLYELARSRAHALVLESQRRLEASEELARAAGIDGVTGLARFSARASSLAGLLDRAAPTGWLILIDLDAFGSLNDALGHEAGDEILRALARRIAIEGRGTGELLRFGGEGFALFGTDDLDVDTLRQIAERLRHAIAEPVTLAAPAHQVKVTASVGVARMPEHGTRLKALLRSADLARLAAKRAGRNQTQIARVVDVGEQRDRLAMTAALRDAIECDEIQVAYQPIVDVDSGRITSFEALARWHHPQWGDVSPVQFIPLAETSGLMERLGESVMRAACRQLGNWQALGFPDLSMSINVSPSQLGQGTLPAVVSGHLQVNGLDPRTLTLEVTESMLIEDVLATAALLEDLKRLGVRLALDDFGTGYSSLAYLQRLPLDVLKIDRSFVRNVVDSENDAAIIRMILALSEQMHLGTVAEGVEDEAQEACLRAMGCTRMQGYRFARPCFAVDATALLLSLNRVDEPA</sequence>
<dbReference type="PROSITE" id="PS50887">
    <property type="entry name" value="GGDEF"/>
    <property type="match status" value="1"/>
</dbReference>